<name>A0A2V3VYG4_9BACI</name>
<feature type="domain" description="DinB-like" evidence="1">
    <location>
        <begin position="6"/>
        <end position="59"/>
    </location>
</feature>
<gene>
    <name evidence="2" type="ORF">DFR56_106153</name>
</gene>
<dbReference type="Proteomes" id="UP000247978">
    <property type="component" value="Unassembled WGS sequence"/>
</dbReference>
<dbReference type="InterPro" id="IPR034660">
    <property type="entry name" value="DinB/YfiT-like"/>
</dbReference>
<comment type="caution">
    <text evidence="2">The sequence shown here is derived from an EMBL/GenBank/DDBJ whole genome shotgun (WGS) entry which is preliminary data.</text>
</comment>
<dbReference type="InterPro" id="IPR024775">
    <property type="entry name" value="DinB-like"/>
</dbReference>
<evidence type="ECO:0000259" key="1">
    <source>
        <dbReference type="Pfam" id="PF12867"/>
    </source>
</evidence>
<accession>A0A2V3VYG4</accession>
<sequence length="94" mass="11216">MVKNNEKARIDLLKEVEGITKEMLHKKPGEDQWSINQIIEHLYLMEISIVRSMEKELVNARKTTVDDKPIHLTVNRKYKVLHPRLYSRAKHFNH</sequence>
<organism evidence="2 3">
    <name type="scientific">Pseudogracilibacillus auburnensis</name>
    <dbReference type="NCBI Taxonomy" id="1494959"/>
    <lineage>
        <taxon>Bacteria</taxon>
        <taxon>Bacillati</taxon>
        <taxon>Bacillota</taxon>
        <taxon>Bacilli</taxon>
        <taxon>Bacillales</taxon>
        <taxon>Bacillaceae</taxon>
        <taxon>Pseudogracilibacillus</taxon>
    </lineage>
</organism>
<dbReference type="Gene3D" id="1.20.120.450">
    <property type="entry name" value="dinb family like domain"/>
    <property type="match status" value="1"/>
</dbReference>
<protein>
    <submittedName>
        <fullName evidence="2">DinB family protein</fullName>
    </submittedName>
</protein>
<evidence type="ECO:0000313" key="3">
    <source>
        <dbReference type="Proteomes" id="UP000247978"/>
    </source>
</evidence>
<dbReference type="SUPFAM" id="SSF109854">
    <property type="entry name" value="DinB/YfiT-like putative metalloenzymes"/>
    <property type="match status" value="1"/>
</dbReference>
<dbReference type="Pfam" id="PF12867">
    <property type="entry name" value="DinB_2"/>
    <property type="match status" value="1"/>
</dbReference>
<reference evidence="2 3" key="1">
    <citation type="submission" date="2018-05" db="EMBL/GenBank/DDBJ databases">
        <title>Genomic Encyclopedia of Type Strains, Phase IV (KMG-IV): sequencing the most valuable type-strain genomes for metagenomic binning, comparative biology and taxonomic classification.</title>
        <authorList>
            <person name="Goeker M."/>
        </authorList>
    </citation>
    <scope>NUCLEOTIDE SEQUENCE [LARGE SCALE GENOMIC DNA]</scope>
    <source>
        <strain evidence="2 3">DSM 28556</strain>
    </source>
</reference>
<dbReference type="AlphaFoldDB" id="A0A2V3VYG4"/>
<evidence type="ECO:0000313" key="2">
    <source>
        <dbReference type="EMBL" id="PXW87083.1"/>
    </source>
</evidence>
<dbReference type="EMBL" id="QJJQ01000006">
    <property type="protein sequence ID" value="PXW87083.1"/>
    <property type="molecule type" value="Genomic_DNA"/>
</dbReference>
<keyword evidence="3" id="KW-1185">Reference proteome</keyword>
<proteinExistence type="predicted"/>